<accession>A0ABD6AED5</accession>
<dbReference type="InterPro" id="IPR013563">
    <property type="entry name" value="Oligopep_ABC_C"/>
</dbReference>
<feature type="domain" description="ABC transporter" evidence="5">
    <location>
        <begin position="8"/>
        <end position="261"/>
    </location>
</feature>
<gene>
    <name evidence="6" type="ORF">ACFQPE_18630</name>
</gene>
<dbReference type="InterPro" id="IPR003439">
    <property type="entry name" value="ABC_transporter-like_ATP-bd"/>
</dbReference>
<proteinExistence type="predicted"/>
<keyword evidence="3 6" id="KW-0067">ATP-binding</keyword>
<evidence type="ECO:0000313" key="6">
    <source>
        <dbReference type="EMBL" id="MFC7318797.1"/>
    </source>
</evidence>
<keyword evidence="7" id="KW-1185">Reference proteome</keyword>
<evidence type="ECO:0000256" key="2">
    <source>
        <dbReference type="ARBA" id="ARBA00022741"/>
    </source>
</evidence>
<evidence type="ECO:0000256" key="3">
    <source>
        <dbReference type="ARBA" id="ARBA00022840"/>
    </source>
</evidence>
<keyword evidence="2" id="KW-0547">Nucleotide-binding</keyword>
<dbReference type="Proteomes" id="UP001596547">
    <property type="component" value="Unassembled WGS sequence"/>
</dbReference>
<dbReference type="InterPro" id="IPR027417">
    <property type="entry name" value="P-loop_NTPase"/>
</dbReference>
<dbReference type="Gene3D" id="3.40.50.300">
    <property type="entry name" value="P-loop containing nucleotide triphosphate hydrolases"/>
    <property type="match status" value="1"/>
</dbReference>
<dbReference type="InterPro" id="IPR017871">
    <property type="entry name" value="ABC_transporter-like_CS"/>
</dbReference>
<name>A0ABD6AED5_9EURY</name>
<dbReference type="EMBL" id="JBHTBF010000003">
    <property type="protein sequence ID" value="MFC7318797.1"/>
    <property type="molecule type" value="Genomic_DNA"/>
</dbReference>
<dbReference type="GO" id="GO:0055085">
    <property type="term" value="P:transmembrane transport"/>
    <property type="evidence" value="ECO:0007669"/>
    <property type="project" value="UniProtKB-ARBA"/>
</dbReference>
<dbReference type="NCBIfam" id="TIGR01727">
    <property type="entry name" value="oligo_HPY"/>
    <property type="match status" value="1"/>
</dbReference>
<dbReference type="SMART" id="SM00382">
    <property type="entry name" value="AAA"/>
    <property type="match status" value="1"/>
</dbReference>
<dbReference type="CDD" id="cd03257">
    <property type="entry name" value="ABC_NikE_OppD_transporters"/>
    <property type="match status" value="1"/>
</dbReference>
<evidence type="ECO:0000259" key="5">
    <source>
        <dbReference type="PROSITE" id="PS50893"/>
    </source>
</evidence>
<dbReference type="PROSITE" id="PS50893">
    <property type="entry name" value="ABC_TRANSPORTER_2"/>
    <property type="match status" value="1"/>
</dbReference>
<evidence type="ECO:0000313" key="7">
    <source>
        <dbReference type="Proteomes" id="UP001596547"/>
    </source>
</evidence>
<dbReference type="SUPFAM" id="SSF52540">
    <property type="entry name" value="P-loop containing nucleoside triphosphate hydrolases"/>
    <property type="match status" value="1"/>
</dbReference>
<evidence type="ECO:0000256" key="1">
    <source>
        <dbReference type="ARBA" id="ARBA00022448"/>
    </source>
</evidence>
<dbReference type="AlphaFoldDB" id="A0ABD6AED5"/>
<dbReference type="Pfam" id="PF00005">
    <property type="entry name" value="ABC_tran"/>
    <property type="match status" value="1"/>
</dbReference>
<evidence type="ECO:0000256" key="4">
    <source>
        <dbReference type="SAM" id="MobiDB-lite"/>
    </source>
</evidence>
<protein>
    <submittedName>
        <fullName evidence="6">ABC transporter ATP-binding protein</fullName>
    </submittedName>
</protein>
<dbReference type="PROSITE" id="PS00211">
    <property type="entry name" value="ABC_TRANSPORTER_1"/>
    <property type="match status" value="1"/>
</dbReference>
<comment type="caution">
    <text evidence="6">The sequence shown here is derived from an EMBL/GenBank/DDBJ whole genome shotgun (WGS) entry which is preliminary data.</text>
</comment>
<dbReference type="FunFam" id="3.40.50.300:FF:000016">
    <property type="entry name" value="Oligopeptide ABC transporter ATP-binding component"/>
    <property type="match status" value="1"/>
</dbReference>
<dbReference type="RefSeq" id="WP_379794629.1">
    <property type="nucleotide sequence ID" value="NZ_JBHTBF010000003.1"/>
</dbReference>
<dbReference type="GO" id="GO:0005524">
    <property type="term" value="F:ATP binding"/>
    <property type="evidence" value="ECO:0007669"/>
    <property type="project" value="UniProtKB-KW"/>
</dbReference>
<sequence length="354" mass="39957">MNDGTPVLEIRNLKKYFSQSTSVLDTLLRRRQDMIQAVDGVSLTLHENESHGVIGESGCGKSTLLKTLIGLHEPTEGQILFHGRDVSEFGRSDWKEFRSNVQIIFQDPFNALDPKMTVKETLLESLKIHGMDDRERRVEQVLKRVELQPPEKYVDRFPRQLSGGEKQRVSIARALIVEPDLILADEPVSMLDVSTQAAILNLLSDLMEDVGASMLYISHDLSTVSYICQEINVMYLGRIIERAPTQELLDNPRHPYAQALINAIPIPDPHHGRERTTLEGAPRDPIGLDQGCRFRDRCGKRMDICEQMPAFVEVEDGVETACHLYYDHEEHVPASDAMPDESMTNTADVATRND</sequence>
<organism evidence="6 7">
    <name type="scientific">Halomarina halobia</name>
    <dbReference type="NCBI Taxonomy" id="3033386"/>
    <lineage>
        <taxon>Archaea</taxon>
        <taxon>Methanobacteriati</taxon>
        <taxon>Methanobacteriota</taxon>
        <taxon>Stenosarchaea group</taxon>
        <taxon>Halobacteria</taxon>
        <taxon>Halobacteriales</taxon>
        <taxon>Natronomonadaceae</taxon>
        <taxon>Halomarina</taxon>
    </lineage>
</organism>
<dbReference type="Pfam" id="PF08352">
    <property type="entry name" value="oligo_HPY"/>
    <property type="match status" value="1"/>
</dbReference>
<dbReference type="PANTHER" id="PTHR43776">
    <property type="entry name" value="TRANSPORT ATP-BINDING PROTEIN"/>
    <property type="match status" value="1"/>
</dbReference>
<keyword evidence="1" id="KW-0813">Transport</keyword>
<feature type="region of interest" description="Disordered" evidence="4">
    <location>
        <begin position="333"/>
        <end position="354"/>
    </location>
</feature>
<reference evidence="6 7" key="1">
    <citation type="journal article" date="2019" name="Int. J. Syst. Evol. Microbiol.">
        <title>The Global Catalogue of Microorganisms (GCM) 10K type strain sequencing project: providing services to taxonomists for standard genome sequencing and annotation.</title>
        <authorList>
            <consortium name="The Broad Institute Genomics Platform"/>
            <consortium name="The Broad Institute Genome Sequencing Center for Infectious Disease"/>
            <person name="Wu L."/>
            <person name="Ma J."/>
        </authorList>
    </citation>
    <scope>NUCLEOTIDE SEQUENCE [LARGE SCALE GENOMIC DNA]</scope>
    <source>
        <strain evidence="6 7">PSR21</strain>
    </source>
</reference>
<dbReference type="InterPro" id="IPR003593">
    <property type="entry name" value="AAA+_ATPase"/>
</dbReference>
<dbReference type="InterPro" id="IPR050319">
    <property type="entry name" value="ABC_transp_ATP-bind"/>
</dbReference>